<keyword evidence="2" id="KW-1185">Reference proteome</keyword>
<accession>A0A3P5XUS0</accession>
<name>A0A3P5XUS0_9RHOB</name>
<dbReference type="RefSeq" id="WP_233352475.1">
    <property type="nucleotide sequence ID" value="NZ_UXAW01000142.1"/>
</dbReference>
<sequence length="128" mass="14266">MAVVSDPMTEEQRAVQAAIIARQNDLFRTAFPLGGFAEVPGRVVCTPGVVEKGPMFLTLLQLTVAAFDTFTEENDPWGDHSFGVVEVSGIRVLWKIDLYDQSYEFGAEEPANPERTRRVLTMLLPSEY</sequence>
<dbReference type="EMBL" id="UXAW01000142">
    <property type="protein sequence ID" value="VDC34037.1"/>
    <property type="molecule type" value="Genomic_DNA"/>
</dbReference>
<evidence type="ECO:0000313" key="2">
    <source>
        <dbReference type="Proteomes" id="UP000277498"/>
    </source>
</evidence>
<organism evidence="1 2">
    <name type="scientific">Pseudogemmobacter humi</name>
    <dbReference type="NCBI Taxonomy" id="2483812"/>
    <lineage>
        <taxon>Bacteria</taxon>
        <taxon>Pseudomonadati</taxon>
        <taxon>Pseudomonadota</taxon>
        <taxon>Alphaproteobacteria</taxon>
        <taxon>Rhodobacterales</taxon>
        <taxon>Paracoccaceae</taxon>
        <taxon>Pseudogemmobacter</taxon>
    </lineage>
</organism>
<evidence type="ECO:0000313" key="1">
    <source>
        <dbReference type="EMBL" id="VDC34037.1"/>
    </source>
</evidence>
<reference evidence="1 2" key="1">
    <citation type="submission" date="2018-11" db="EMBL/GenBank/DDBJ databases">
        <authorList>
            <person name="Criscuolo A."/>
        </authorList>
    </citation>
    <scope>NUCLEOTIDE SEQUENCE [LARGE SCALE GENOMIC DNA]</scope>
    <source>
        <strain evidence="1">ACIP111625</strain>
    </source>
</reference>
<dbReference type="InterPro" id="IPR022243">
    <property type="entry name" value="DUF3768"/>
</dbReference>
<dbReference type="Pfam" id="PF12599">
    <property type="entry name" value="DUF3768"/>
    <property type="match status" value="1"/>
</dbReference>
<evidence type="ECO:0008006" key="3">
    <source>
        <dbReference type="Google" id="ProtNLM"/>
    </source>
</evidence>
<dbReference type="Proteomes" id="UP000277498">
    <property type="component" value="Unassembled WGS sequence"/>
</dbReference>
<proteinExistence type="predicted"/>
<dbReference type="AlphaFoldDB" id="A0A3P5XUS0"/>
<protein>
    <recommendedName>
        <fullName evidence="3">DUF3768 domain-containing protein</fullName>
    </recommendedName>
</protein>
<gene>
    <name evidence="1" type="ORF">XINFAN_04235</name>
</gene>